<feature type="binding site" evidence="7 8">
    <location>
        <position position="98"/>
    </location>
    <ligand>
        <name>S-adenosyl-L-methionine</name>
        <dbReference type="ChEBI" id="CHEBI:59789"/>
    </ligand>
</feature>
<keyword evidence="3 7" id="KW-0489">Methyltransferase</keyword>
<evidence type="ECO:0000256" key="3">
    <source>
        <dbReference type="ARBA" id="ARBA00022603"/>
    </source>
</evidence>
<feature type="binding site" evidence="7 8">
    <location>
        <position position="52"/>
    </location>
    <ligand>
        <name>S-adenosyl-L-methionine</name>
        <dbReference type="ChEBI" id="CHEBI:59789"/>
    </ligand>
</feature>
<dbReference type="InterPro" id="IPR011530">
    <property type="entry name" value="rRNA_adenine_dimethylase"/>
</dbReference>
<dbReference type="InterPro" id="IPR020598">
    <property type="entry name" value="rRNA_Ade_methylase_Trfase_N"/>
</dbReference>
<dbReference type="EMBL" id="CP128400">
    <property type="protein sequence ID" value="WJW69004.1"/>
    <property type="molecule type" value="Genomic_DNA"/>
</dbReference>
<organism evidence="10 11">
    <name type="scientific">Candidatus Chlorohelix allophototropha</name>
    <dbReference type="NCBI Taxonomy" id="3003348"/>
    <lineage>
        <taxon>Bacteria</taxon>
        <taxon>Bacillati</taxon>
        <taxon>Chloroflexota</taxon>
        <taxon>Chloroflexia</taxon>
        <taxon>Candidatus Chloroheliales</taxon>
        <taxon>Candidatus Chloroheliaceae</taxon>
        <taxon>Candidatus Chlorohelix</taxon>
    </lineage>
</organism>
<reference evidence="10" key="1">
    <citation type="journal article" date="2024" name="Nature">
        <title>Anoxygenic phototroph of the Chloroflexota uses a type I reaction centre.</title>
        <authorList>
            <person name="Tsuji J.M."/>
            <person name="Shaw N.A."/>
            <person name="Nagashima S."/>
            <person name="Venkiteswaran J.J."/>
            <person name="Schiff S.L."/>
            <person name="Watanabe T."/>
            <person name="Fukui M."/>
            <person name="Hanada S."/>
            <person name="Tank M."/>
            <person name="Neufeld J.D."/>
        </authorList>
    </citation>
    <scope>NUCLEOTIDE SEQUENCE</scope>
    <source>
        <strain evidence="10">L227-S17</strain>
    </source>
</reference>
<evidence type="ECO:0000313" key="10">
    <source>
        <dbReference type="EMBL" id="WJW69004.1"/>
    </source>
</evidence>
<dbReference type="GO" id="GO:0052908">
    <property type="term" value="F:16S rRNA (adenine(1518)-N(6)/adenine(1519)-N(6))-dimethyltransferase activity"/>
    <property type="evidence" value="ECO:0007669"/>
    <property type="project" value="UniProtKB-EC"/>
</dbReference>
<dbReference type="PROSITE" id="PS51689">
    <property type="entry name" value="SAM_RNA_A_N6_MT"/>
    <property type="match status" value="1"/>
</dbReference>
<keyword evidence="6 7" id="KW-0694">RNA-binding</keyword>
<dbReference type="InterPro" id="IPR023165">
    <property type="entry name" value="rRNA_Ade_diMease-like_C"/>
</dbReference>
<dbReference type="PANTHER" id="PTHR11727:SF7">
    <property type="entry name" value="DIMETHYLADENOSINE TRANSFERASE-RELATED"/>
    <property type="match status" value="1"/>
</dbReference>
<evidence type="ECO:0000256" key="6">
    <source>
        <dbReference type="ARBA" id="ARBA00022884"/>
    </source>
</evidence>
<gene>
    <name evidence="7 10" type="primary">rsmA</name>
    <name evidence="7" type="synonym">ksgA</name>
    <name evidence="10" type="ORF">OZ401_002595</name>
</gene>
<feature type="binding site" evidence="7 8">
    <location>
        <position position="117"/>
    </location>
    <ligand>
        <name>S-adenosyl-L-methionine</name>
        <dbReference type="ChEBI" id="CHEBI:59789"/>
    </ligand>
</feature>
<dbReference type="Pfam" id="PF00398">
    <property type="entry name" value="RrnaAD"/>
    <property type="match status" value="1"/>
</dbReference>
<dbReference type="Proteomes" id="UP001431572">
    <property type="component" value="Chromosome 2"/>
</dbReference>
<comment type="subcellular location">
    <subcellularLocation>
        <location evidence="7">Cytoplasm</location>
    </subcellularLocation>
</comment>
<dbReference type="PANTHER" id="PTHR11727">
    <property type="entry name" value="DIMETHYLADENOSINE TRANSFERASE"/>
    <property type="match status" value="1"/>
</dbReference>
<evidence type="ECO:0000256" key="2">
    <source>
        <dbReference type="ARBA" id="ARBA00022552"/>
    </source>
</evidence>
<feature type="binding site" evidence="7 8">
    <location>
        <position position="25"/>
    </location>
    <ligand>
        <name>S-adenosyl-L-methionine</name>
        <dbReference type="ChEBI" id="CHEBI:59789"/>
    </ligand>
</feature>
<keyword evidence="5 7" id="KW-0949">S-adenosyl-L-methionine</keyword>
<dbReference type="NCBIfam" id="TIGR00755">
    <property type="entry name" value="ksgA"/>
    <property type="match status" value="1"/>
</dbReference>
<dbReference type="SUPFAM" id="SSF53335">
    <property type="entry name" value="S-adenosyl-L-methionine-dependent methyltransferases"/>
    <property type="match status" value="1"/>
</dbReference>
<comment type="catalytic activity">
    <reaction evidence="7">
        <text>adenosine(1518)/adenosine(1519) in 16S rRNA + 4 S-adenosyl-L-methionine = N(6)-dimethyladenosine(1518)/N(6)-dimethyladenosine(1519) in 16S rRNA + 4 S-adenosyl-L-homocysteine + 4 H(+)</text>
        <dbReference type="Rhea" id="RHEA:19609"/>
        <dbReference type="Rhea" id="RHEA-COMP:10232"/>
        <dbReference type="Rhea" id="RHEA-COMP:10233"/>
        <dbReference type="ChEBI" id="CHEBI:15378"/>
        <dbReference type="ChEBI" id="CHEBI:57856"/>
        <dbReference type="ChEBI" id="CHEBI:59789"/>
        <dbReference type="ChEBI" id="CHEBI:74411"/>
        <dbReference type="ChEBI" id="CHEBI:74493"/>
        <dbReference type="EC" id="2.1.1.182"/>
    </reaction>
</comment>
<feature type="binding site" evidence="7 8">
    <location>
        <position position="27"/>
    </location>
    <ligand>
        <name>S-adenosyl-L-methionine</name>
        <dbReference type="ChEBI" id="CHEBI:59789"/>
    </ligand>
</feature>
<dbReference type="InterPro" id="IPR020596">
    <property type="entry name" value="rRNA_Ade_Mease_Trfase_CS"/>
</dbReference>
<comment type="function">
    <text evidence="7">Specifically dimethylates two adjacent adenosines (A1518 and A1519) in the loop of a conserved hairpin near the 3'-end of 16S rRNA in the 30S particle. May play a critical role in biogenesis of 30S subunits.</text>
</comment>
<evidence type="ECO:0000256" key="5">
    <source>
        <dbReference type="ARBA" id="ARBA00022691"/>
    </source>
</evidence>
<keyword evidence="4 7" id="KW-0808">Transferase</keyword>
<dbReference type="RefSeq" id="WP_341470907.1">
    <property type="nucleotide sequence ID" value="NZ_CP128400.1"/>
</dbReference>
<dbReference type="EC" id="2.1.1.182" evidence="7"/>
<accession>A0ABY9B718</accession>
<dbReference type="InterPro" id="IPR029063">
    <property type="entry name" value="SAM-dependent_MTases_sf"/>
</dbReference>
<evidence type="ECO:0000256" key="7">
    <source>
        <dbReference type="HAMAP-Rule" id="MF_00607"/>
    </source>
</evidence>
<dbReference type="SMART" id="SM00650">
    <property type="entry name" value="rADc"/>
    <property type="match status" value="1"/>
</dbReference>
<evidence type="ECO:0000256" key="4">
    <source>
        <dbReference type="ARBA" id="ARBA00022679"/>
    </source>
</evidence>
<name>A0ABY9B718_9CHLR</name>
<keyword evidence="11" id="KW-1185">Reference proteome</keyword>
<dbReference type="Gene3D" id="3.40.50.150">
    <property type="entry name" value="Vaccinia Virus protein VP39"/>
    <property type="match status" value="1"/>
</dbReference>
<dbReference type="CDD" id="cd02440">
    <property type="entry name" value="AdoMet_MTases"/>
    <property type="match status" value="1"/>
</dbReference>
<keyword evidence="1 7" id="KW-0963">Cytoplasm</keyword>
<dbReference type="HAMAP" id="MF_00607">
    <property type="entry name" value="16SrRNA_methyltr_A"/>
    <property type="match status" value="1"/>
</dbReference>
<feature type="binding site" evidence="7 8">
    <location>
        <position position="73"/>
    </location>
    <ligand>
        <name>S-adenosyl-L-methionine</name>
        <dbReference type="ChEBI" id="CHEBI:59789"/>
    </ligand>
</feature>
<evidence type="ECO:0000259" key="9">
    <source>
        <dbReference type="SMART" id="SM00650"/>
    </source>
</evidence>
<comment type="similarity">
    <text evidence="7">Belongs to the class I-like SAM-binding methyltransferase superfamily. rRNA adenine N(6)-methyltransferase family. RsmA subfamily.</text>
</comment>
<protein>
    <recommendedName>
        <fullName evidence="7">Ribosomal RNA small subunit methyltransferase A</fullName>
        <ecNumber evidence="7">2.1.1.182</ecNumber>
    </recommendedName>
    <alternativeName>
        <fullName evidence="7">16S rRNA (adenine(1518)-N(6)/adenine(1519)-N(6))-dimethyltransferase</fullName>
    </alternativeName>
    <alternativeName>
        <fullName evidence="7">16S rRNA dimethyladenosine transferase</fullName>
    </alternativeName>
    <alternativeName>
        <fullName evidence="7">16S rRNA dimethylase</fullName>
    </alternativeName>
    <alternativeName>
        <fullName evidence="7">S-adenosylmethionine-6-N', N'-adenosyl(rRNA) dimethyltransferase</fullName>
    </alternativeName>
</protein>
<evidence type="ECO:0000256" key="1">
    <source>
        <dbReference type="ARBA" id="ARBA00022490"/>
    </source>
</evidence>
<evidence type="ECO:0000313" key="11">
    <source>
        <dbReference type="Proteomes" id="UP001431572"/>
    </source>
</evidence>
<dbReference type="Gene3D" id="1.10.8.100">
    <property type="entry name" value="Ribosomal RNA adenine dimethylase-like, domain 2"/>
    <property type="match status" value="1"/>
</dbReference>
<dbReference type="InterPro" id="IPR001737">
    <property type="entry name" value="KsgA/Erm"/>
</dbReference>
<evidence type="ECO:0000256" key="8">
    <source>
        <dbReference type="PROSITE-ProRule" id="PRU01026"/>
    </source>
</evidence>
<sequence length="284" mass="31330">MNDSIGTRALLRQLEIKPSKGLGQNFLVDTSVPPKILAAAELKKEDAVIEIGPGVGILTRLLLQTATKFTAVELDQRLYPFLRELLSPYPGAKLVEGDVLDFQPEALEPTAYKLIANIPYYITSAILRHFLESAHRPQQIVLMVQKEVAQRIVAKPPEMSLLAVSVQFYGKPKLFAVVPAGAFYPPPKVDSAILTIKVYPDAERPCRVTDEARLFEIVRAGFGQKRKQLANSLATGLHLDKEIIREVLAVGHIAAERRAETLSLVEWEQLYNALDGLAISTKAG</sequence>
<feature type="domain" description="Ribosomal RNA adenine methylase transferase N-terminal" evidence="9">
    <location>
        <begin position="32"/>
        <end position="200"/>
    </location>
</feature>
<dbReference type="PROSITE" id="PS01131">
    <property type="entry name" value="RRNA_A_DIMETH"/>
    <property type="match status" value="1"/>
</dbReference>
<keyword evidence="2 7" id="KW-0698">rRNA processing</keyword>
<proteinExistence type="inferred from homology"/>